<dbReference type="Pfam" id="PF02541">
    <property type="entry name" value="Ppx-GppA"/>
    <property type="match status" value="1"/>
</dbReference>
<dbReference type="AlphaFoldDB" id="A0A251ZWS9"/>
<dbReference type="Proteomes" id="UP000194946">
    <property type="component" value="Unassembled WGS sequence"/>
</dbReference>
<evidence type="ECO:0000259" key="1">
    <source>
        <dbReference type="Pfam" id="PF02541"/>
    </source>
</evidence>
<dbReference type="InterPro" id="IPR003695">
    <property type="entry name" value="Ppx_GppA_N"/>
</dbReference>
<dbReference type="CDD" id="cd24052">
    <property type="entry name" value="ASKHA_NBD_HpPPX-GppA-like"/>
    <property type="match status" value="1"/>
</dbReference>
<dbReference type="EMBL" id="JOPB01000002">
    <property type="protein sequence ID" value="OUI79103.1"/>
    <property type="molecule type" value="Genomic_DNA"/>
</dbReference>
<dbReference type="Gene3D" id="3.30.420.150">
    <property type="entry name" value="Exopolyphosphatase. Domain 2"/>
    <property type="match status" value="1"/>
</dbReference>
<reference evidence="4" key="1">
    <citation type="submission" date="2014-06" db="EMBL/GenBank/DDBJ databases">
        <authorList>
            <person name="Winans N.J."/>
            <person name="Newell P.D."/>
            <person name="Douglas A.E."/>
        </authorList>
    </citation>
    <scope>NUCLEOTIDE SEQUENCE [LARGE SCALE GENOMIC DNA]</scope>
    <source>
        <strain evidence="4">DmL_052</strain>
    </source>
</reference>
<feature type="domain" description="Ppx/GppA phosphatase N-terminal" evidence="1">
    <location>
        <begin position="16"/>
        <end position="293"/>
    </location>
</feature>
<feature type="domain" description="Exopolyphosphatase C-terminal" evidence="2">
    <location>
        <begin position="324"/>
        <end position="485"/>
    </location>
</feature>
<evidence type="ECO:0000259" key="2">
    <source>
        <dbReference type="Pfam" id="PF21697"/>
    </source>
</evidence>
<dbReference type="Pfam" id="PF21697">
    <property type="entry name" value="Ppx_C"/>
    <property type="match status" value="1"/>
</dbReference>
<dbReference type="PANTHER" id="PTHR30005:SF0">
    <property type="entry name" value="RETROGRADE REGULATION PROTEIN 2"/>
    <property type="match status" value="1"/>
</dbReference>
<dbReference type="Gene3D" id="1.10.3210.10">
    <property type="entry name" value="Hypothetical protein af1432"/>
    <property type="match status" value="1"/>
</dbReference>
<sequence>MRSAIVDLGSNSVRLVVFEGRERNPVMIFNEKATLRLGSGLDTSKRLNPKGVALAEDVFKRFYAVATTMGADPFVVLATAAVRDATDGPEFINKLNQWMPNVPIHILTGEEEADYAAAGVLCSIPNADGVVADIGGGSMELVQLCGQQRFNAQTLPLGVIRLMDRSERKVSKAKSIVTKDLKTVEWLDEVKKKNLYLVGGAFRAMAQLYMEYTSYPLSIVHYFTLPYDEAKRMVEWTIEKSKGGLNNNMPTFIHKRLNDLPYAATVLGQLLARMRPEKIIFCAEGVREGWYMRNVVSQSARSQDPQESAARDISERLGRVKEFPLALMQWTSSLFKDESVTMKRLRWNACLISDSGCHDHPAYRKEESYRRILCMAGMAFDHPTRAFLALTTAMRYEAGVEEEFLSSAKKILTHKQFEQAVILGMAFRVAYTLSGNLPSLLLRTRLKVGKKKLTLYFSHHLDAVISDAVTRRLSRLGQLMGLETQLLPDHEDEPKALKAPKASKKQ</sequence>
<dbReference type="InterPro" id="IPR048951">
    <property type="entry name" value="Ppx_C"/>
</dbReference>
<name>A0A251ZWS9_9PROT</name>
<comment type="caution">
    <text evidence="3">The sequence shown here is derived from an EMBL/GenBank/DDBJ whole genome shotgun (WGS) entry which is preliminary data.</text>
</comment>
<proteinExistence type="predicted"/>
<dbReference type="InterPro" id="IPR050273">
    <property type="entry name" value="GppA/Ppx_hydrolase"/>
</dbReference>
<gene>
    <name evidence="3" type="ORF">HK18_04125</name>
</gene>
<dbReference type="Gene3D" id="3.30.420.40">
    <property type="match status" value="1"/>
</dbReference>
<accession>A0A251ZWS9</accession>
<evidence type="ECO:0000313" key="3">
    <source>
        <dbReference type="EMBL" id="OUI79103.1"/>
    </source>
</evidence>
<dbReference type="GO" id="GO:0016462">
    <property type="term" value="F:pyrophosphatase activity"/>
    <property type="evidence" value="ECO:0007669"/>
    <property type="project" value="TreeGrafter"/>
</dbReference>
<evidence type="ECO:0000313" key="4">
    <source>
        <dbReference type="Proteomes" id="UP000194946"/>
    </source>
</evidence>
<dbReference type="InterPro" id="IPR043129">
    <property type="entry name" value="ATPase_NBD"/>
</dbReference>
<protein>
    <submittedName>
        <fullName evidence="3">Exopolyphosphatase</fullName>
    </submittedName>
</protein>
<dbReference type="PANTHER" id="PTHR30005">
    <property type="entry name" value="EXOPOLYPHOSPHATASE"/>
    <property type="match status" value="1"/>
</dbReference>
<keyword evidence="4" id="KW-1185">Reference proteome</keyword>
<organism evidence="3 4">
    <name type="scientific">Commensalibacter intestini</name>
    <dbReference type="NCBI Taxonomy" id="479936"/>
    <lineage>
        <taxon>Bacteria</taxon>
        <taxon>Pseudomonadati</taxon>
        <taxon>Pseudomonadota</taxon>
        <taxon>Alphaproteobacteria</taxon>
        <taxon>Acetobacterales</taxon>
        <taxon>Acetobacteraceae</taxon>
    </lineage>
</organism>
<dbReference type="SUPFAM" id="SSF53067">
    <property type="entry name" value="Actin-like ATPase domain"/>
    <property type="match status" value="2"/>
</dbReference>